<accession>A0A4R9H094</accession>
<comment type="caution">
    <text evidence="1">The sequence shown here is derived from an EMBL/GenBank/DDBJ whole genome shotgun (WGS) entry which is preliminary data.</text>
</comment>
<evidence type="ECO:0000313" key="1">
    <source>
        <dbReference type="EMBL" id="TGK37704.1"/>
    </source>
</evidence>
<evidence type="ECO:0000313" key="2">
    <source>
        <dbReference type="Proteomes" id="UP000298097"/>
    </source>
</evidence>
<gene>
    <name evidence="1" type="ORF">EHO65_14410</name>
</gene>
<dbReference type="AlphaFoldDB" id="A0A4R9H094"/>
<keyword evidence="2" id="KW-1185">Reference proteome</keyword>
<dbReference type="OrthoDB" id="346053at2"/>
<dbReference type="RefSeq" id="WP_135775288.1">
    <property type="nucleotide sequence ID" value="NZ_RQEY01000019.1"/>
</dbReference>
<sequence length="262" mass="28559">MKSYLGGRMKNTIGKLISALCMLGVLISTTSLGAVDRESGNQENSNWSIQYGFGYGNANVQNLGWFGNPNADILPGLLLSGNADPALLYLMSQPMPAPKGDVYSTRFYAEYAPNRIGFVFGLSSDIVQLTFPKNDAAALYLLQGVVNGSIPYDAYTVSSVLSTQAMEKSSVNASTFDFGINFHMNPRKTLDPYFMLGLGLGGCAHNCYAGKVFGRLGLKVNMGALYTFFEAEYTNYWFKYTEIEDALQMQGPKASIGFGLYL</sequence>
<evidence type="ECO:0008006" key="3">
    <source>
        <dbReference type="Google" id="ProtNLM"/>
    </source>
</evidence>
<dbReference type="EMBL" id="RQEY01000019">
    <property type="protein sequence ID" value="TGK37704.1"/>
    <property type="molecule type" value="Genomic_DNA"/>
</dbReference>
<dbReference type="Proteomes" id="UP000298097">
    <property type="component" value="Unassembled WGS sequence"/>
</dbReference>
<protein>
    <recommendedName>
        <fullName evidence="3">Outer membrane protein beta-barrel domain-containing protein</fullName>
    </recommendedName>
</protein>
<proteinExistence type="predicted"/>
<name>A0A4R9H094_9LEPT</name>
<reference evidence="1" key="1">
    <citation type="journal article" date="2019" name="PLoS Negl. Trop. Dis.">
        <title>Revisiting the worldwide diversity of Leptospira species in the environment.</title>
        <authorList>
            <person name="Vincent A.T."/>
            <person name="Schiettekatte O."/>
            <person name="Bourhy P."/>
            <person name="Veyrier F.J."/>
            <person name="Picardeau M."/>
        </authorList>
    </citation>
    <scope>NUCLEOTIDE SEQUENCE [LARGE SCALE GENOMIC DNA]</scope>
    <source>
        <strain evidence="1">201800301</strain>
    </source>
</reference>
<organism evidence="1 2">
    <name type="scientific">Leptospira andrefontaineae</name>
    <dbReference type="NCBI Taxonomy" id="2484976"/>
    <lineage>
        <taxon>Bacteria</taxon>
        <taxon>Pseudomonadati</taxon>
        <taxon>Spirochaetota</taxon>
        <taxon>Spirochaetia</taxon>
        <taxon>Leptospirales</taxon>
        <taxon>Leptospiraceae</taxon>
        <taxon>Leptospira</taxon>
    </lineage>
</organism>